<keyword evidence="2" id="KW-1185">Reference proteome</keyword>
<dbReference type="Gene3D" id="1.20.1280.50">
    <property type="match status" value="1"/>
</dbReference>
<dbReference type="AlphaFoldDB" id="A0AA38NY93"/>
<organism evidence="1 2">
    <name type="scientific">Lentinula raphanica</name>
    <dbReference type="NCBI Taxonomy" id="153919"/>
    <lineage>
        <taxon>Eukaryota</taxon>
        <taxon>Fungi</taxon>
        <taxon>Dikarya</taxon>
        <taxon>Basidiomycota</taxon>
        <taxon>Agaricomycotina</taxon>
        <taxon>Agaricomycetes</taxon>
        <taxon>Agaricomycetidae</taxon>
        <taxon>Agaricales</taxon>
        <taxon>Marasmiineae</taxon>
        <taxon>Omphalotaceae</taxon>
        <taxon>Lentinula</taxon>
    </lineage>
</organism>
<dbReference type="Proteomes" id="UP001163846">
    <property type="component" value="Unassembled WGS sequence"/>
</dbReference>
<dbReference type="EMBL" id="MU806835">
    <property type="protein sequence ID" value="KAJ3832853.1"/>
    <property type="molecule type" value="Genomic_DNA"/>
</dbReference>
<reference evidence="1" key="1">
    <citation type="submission" date="2022-08" db="EMBL/GenBank/DDBJ databases">
        <authorList>
            <consortium name="DOE Joint Genome Institute"/>
            <person name="Min B."/>
            <person name="Riley R."/>
            <person name="Sierra-Patev S."/>
            <person name="Naranjo-Ortiz M."/>
            <person name="Looney B."/>
            <person name="Konkel Z."/>
            <person name="Slot J.C."/>
            <person name="Sakamoto Y."/>
            <person name="Steenwyk J.L."/>
            <person name="Rokas A."/>
            <person name="Carro J."/>
            <person name="Camarero S."/>
            <person name="Ferreira P."/>
            <person name="Molpeceres G."/>
            <person name="Ruiz-Duenas F.J."/>
            <person name="Serrano A."/>
            <person name="Henrissat B."/>
            <person name="Drula E."/>
            <person name="Hughes K.W."/>
            <person name="Mata J.L."/>
            <person name="Ishikawa N.K."/>
            <person name="Vargas-Isla R."/>
            <person name="Ushijima S."/>
            <person name="Smith C.A."/>
            <person name="Ahrendt S."/>
            <person name="Andreopoulos W."/>
            <person name="He G."/>
            <person name="Labutti K."/>
            <person name="Lipzen A."/>
            <person name="Ng V."/>
            <person name="Sandor L."/>
            <person name="Barry K."/>
            <person name="Martinez A.T."/>
            <person name="Xiao Y."/>
            <person name="Gibbons J.G."/>
            <person name="Terashima K."/>
            <person name="Hibbett D.S."/>
            <person name="Grigoriev I.V."/>
        </authorList>
    </citation>
    <scope>NUCLEOTIDE SEQUENCE</scope>
    <source>
        <strain evidence="1">TFB9207</strain>
    </source>
</reference>
<gene>
    <name evidence="1" type="ORF">F5878DRAFT_438541</name>
</gene>
<accession>A0AA38NY93</accession>
<evidence type="ECO:0000313" key="1">
    <source>
        <dbReference type="EMBL" id="KAJ3832853.1"/>
    </source>
</evidence>
<sequence>MSTVLARNNLCIDDLPLEILLDIFHRFAQISNSDFKELLSTQHPRGPQAPEILSQVCYLWRQLAHTCPTLWTQLVLKANAGKACLGQRQFLTQWFSRSRAVDLVLTLDPLRVGFQLQDMLSLVCAHSSIWRRLRISLPWVGIMSFFLVGTLHSPQLEELVIECAHSNSPAAAWLYPGHLIVKQGSRKTTIADCARLRKVSVALLPSFPLDSLRELLPWSKLTEVIIQKPGAHPDLIQHIFTQCKSLVRLKIWTAYWRHLNFSMEPSDELRLEHIESFEVTADLRALVHLLRSVQLPALKFLTLSGIADYNDEQYPVQPTLATAFVEFEEHSQFNLLELGVYGLLDFYSTSGLQLKDLLQILARNSGLTSLALECQRREDGESLLDCVSTGYLVDEGDGQLQVKLPKLMTISVSDGERKTTSSERRSSTS</sequence>
<protein>
    <recommendedName>
        <fullName evidence="3">F-box domain-containing protein</fullName>
    </recommendedName>
</protein>
<evidence type="ECO:0000313" key="2">
    <source>
        <dbReference type="Proteomes" id="UP001163846"/>
    </source>
</evidence>
<evidence type="ECO:0008006" key="3">
    <source>
        <dbReference type="Google" id="ProtNLM"/>
    </source>
</evidence>
<proteinExistence type="predicted"/>
<comment type="caution">
    <text evidence="1">The sequence shown here is derived from an EMBL/GenBank/DDBJ whole genome shotgun (WGS) entry which is preliminary data.</text>
</comment>
<name>A0AA38NY93_9AGAR</name>